<dbReference type="EMBL" id="SWLB01000072">
    <property type="protein sequence ID" value="KAF3320312.1"/>
    <property type="molecule type" value="Genomic_DNA"/>
</dbReference>
<dbReference type="GO" id="GO:0043457">
    <property type="term" value="P:regulation of cellular respiration"/>
    <property type="evidence" value="ECO:0007669"/>
    <property type="project" value="InterPro"/>
</dbReference>
<accession>A0A833QKX7</accession>
<evidence type="ECO:0000313" key="3">
    <source>
        <dbReference type="Proteomes" id="UP000623129"/>
    </source>
</evidence>
<feature type="region of interest" description="Disordered" evidence="1">
    <location>
        <begin position="1"/>
        <end position="70"/>
    </location>
</feature>
<keyword evidence="3" id="KW-1185">Reference proteome</keyword>
<name>A0A833QKX7_9POAL</name>
<evidence type="ECO:0000313" key="2">
    <source>
        <dbReference type="EMBL" id="KAF3320312.1"/>
    </source>
</evidence>
<dbReference type="PANTHER" id="PTHR47188:SF1">
    <property type="entry name" value="PROTEIN TAR1"/>
    <property type="match status" value="1"/>
</dbReference>
<proteinExistence type="predicted"/>
<comment type="caution">
    <text evidence="2">The sequence shown here is derived from an EMBL/GenBank/DDBJ whole genome shotgun (WGS) entry which is preliminary data.</text>
</comment>
<dbReference type="Proteomes" id="UP000623129">
    <property type="component" value="Unassembled WGS sequence"/>
</dbReference>
<dbReference type="InterPro" id="IPR044792">
    <property type="entry name" value="TAR1"/>
</dbReference>
<evidence type="ECO:0000256" key="1">
    <source>
        <dbReference type="SAM" id="MobiDB-lite"/>
    </source>
</evidence>
<organism evidence="2 3">
    <name type="scientific">Carex littledalei</name>
    <dbReference type="NCBI Taxonomy" id="544730"/>
    <lineage>
        <taxon>Eukaryota</taxon>
        <taxon>Viridiplantae</taxon>
        <taxon>Streptophyta</taxon>
        <taxon>Embryophyta</taxon>
        <taxon>Tracheophyta</taxon>
        <taxon>Spermatophyta</taxon>
        <taxon>Magnoliopsida</taxon>
        <taxon>Liliopsida</taxon>
        <taxon>Poales</taxon>
        <taxon>Cyperaceae</taxon>
        <taxon>Cyperoideae</taxon>
        <taxon>Cariceae</taxon>
        <taxon>Carex</taxon>
        <taxon>Carex subgen. Euthyceras</taxon>
    </lineage>
</organism>
<sequence length="169" mass="18007">MGSSQADAPATQCRGARGERAGSAARRRHNPGRARPWAAGKPASVRARDDRHGGPPERNQPSPTGAHRQPIRFPGNFKHSLTLFSKSFHLSLAVLVRYRSLASISLGRSLRPIWAAFPNNPIADSARGAAGSGPDGAHLPGAPFQGTWARSVARSLLQTTIRAAVPPRF</sequence>
<dbReference type="PANTHER" id="PTHR47188">
    <property type="entry name" value="PROTEIN TAR1"/>
    <property type="match status" value="1"/>
</dbReference>
<reference evidence="2" key="1">
    <citation type="submission" date="2020-01" db="EMBL/GenBank/DDBJ databases">
        <title>Genome sequence of Kobresia littledalei, the first chromosome-level genome in the family Cyperaceae.</title>
        <authorList>
            <person name="Qu G."/>
        </authorList>
    </citation>
    <scope>NUCLEOTIDE SEQUENCE</scope>
    <source>
        <strain evidence="2">C.B.Clarke</strain>
        <tissue evidence="2">Leaf</tissue>
    </source>
</reference>
<dbReference type="AlphaFoldDB" id="A0A833QKX7"/>
<protein>
    <submittedName>
        <fullName evidence="2">Uncharacterized protein</fullName>
    </submittedName>
</protein>
<gene>
    <name evidence="2" type="ORF">FCM35_KLT22124</name>
</gene>
<feature type="compositionally biased region" description="Basic and acidic residues" evidence="1">
    <location>
        <begin position="46"/>
        <end position="55"/>
    </location>
</feature>